<sequence length="139" mass="15064">MTTPNRTRRARPSDGTTLRRLQSYLPRQSPDLLDYGIAVGDVVVATADGAVVGYVLPVYGDGVHVAELVVAPDNRREGHASALLDAVSDSLVDGDEVTLAVAPENGGAQAFYRAYGFHEVERREDYFEGDPALWFVKSV</sequence>
<keyword evidence="5" id="KW-1185">Reference proteome</keyword>
<evidence type="ECO:0000256" key="1">
    <source>
        <dbReference type="ARBA" id="ARBA00022679"/>
    </source>
</evidence>
<dbReference type="InterPro" id="IPR050832">
    <property type="entry name" value="Bact_Acetyltransf"/>
</dbReference>
<gene>
    <name evidence="4" type="ORF">SAMN04487950_1109</name>
</gene>
<dbReference type="Proteomes" id="UP000199607">
    <property type="component" value="Unassembled WGS sequence"/>
</dbReference>
<dbReference type="CDD" id="cd04301">
    <property type="entry name" value="NAT_SF"/>
    <property type="match status" value="1"/>
</dbReference>
<dbReference type="GO" id="GO:0016747">
    <property type="term" value="F:acyltransferase activity, transferring groups other than amino-acyl groups"/>
    <property type="evidence" value="ECO:0007669"/>
    <property type="project" value="InterPro"/>
</dbReference>
<dbReference type="Gene3D" id="3.40.630.30">
    <property type="match status" value="1"/>
</dbReference>
<dbReference type="RefSeq" id="WP_089866757.1">
    <property type="nucleotide sequence ID" value="NZ_FOTC01000001.1"/>
</dbReference>
<reference evidence="5" key="1">
    <citation type="submission" date="2016-10" db="EMBL/GenBank/DDBJ databases">
        <authorList>
            <person name="Varghese N."/>
            <person name="Submissions S."/>
        </authorList>
    </citation>
    <scope>NUCLEOTIDE SEQUENCE [LARGE SCALE GENOMIC DNA]</scope>
    <source>
        <strain evidence="5">CGMCC 1.7738</strain>
    </source>
</reference>
<organism evidence="4 5">
    <name type="scientific">Halogranum rubrum</name>
    <dbReference type="NCBI Taxonomy" id="553466"/>
    <lineage>
        <taxon>Archaea</taxon>
        <taxon>Methanobacteriati</taxon>
        <taxon>Methanobacteriota</taxon>
        <taxon>Stenosarchaea group</taxon>
        <taxon>Halobacteria</taxon>
        <taxon>Halobacteriales</taxon>
        <taxon>Haloferacaceae</taxon>
    </lineage>
</organism>
<dbReference type="Pfam" id="PF13673">
    <property type="entry name" value="Acetyltransf_10"/>
    <property type="match status" value="1"/>
</dbReference>
<evidence type="ECO:0000259" key="3">
    <source>
        <dbReference type="PROSITE" id="PS51186"/>
    </source>
</evidence>
<accession>A0A1I4CGQ9</accession>
<keyword evidence="1 4" id="KW-0808">Transferase</keyword>
<dbReference type="InterPro" id="IPR000182">
    <property type="entry name" value="GNAT_dom"/>
</dbReference>
<dbReference type="PANTHER" id="PTHR43877">
    <property type="entry name" value="AMINOALKYLPHOSPHONATE N-ACETYLTRANSFERASE-RELATED-RELATED"/>
    <property type="match status" value="1"/>
</dbReference>
<dbReference type="InterPro" id="IPR016181">
    <property type="entry name" value="Acyl_CoA_acyltransferase"/>
</dbReference>
<name>A0A1I4CGQ9_9EURY</name>
<proteinExistence type="predicted"/>
<dbReference type="AlphaFoldDB" id="A0A1I4CGQ9"/>
<dbReference type="SUPFAM" id="SSF55729">
    <property type="entry name" value="Acyl-CoA N-acyltransferases (Nat)"/>
    <property type="match status" value="1"/>
</dbReference>
<dbReference type="STRING" id="553466.SAMN04487950_1109"/>
<feature type="domain" description="N-acetyltransferase" evidence="3">
    <location>
        <begin position="5"/>
        <end position="139"/>
    </location>
</feature>
<evidence type="ECO:0000313" key="4">
    <source>
        <dbReference type="EMBL" id="SFK79151.1"/>
    </source>
</evidence>
<keyword evidence="2" id="KW-0012">Acyltransferase</keyword>
<evidence type="ECO:0000256" key="2">
    <source>
        <dbReference type="ARBA" id="ARBA00023315"/>
    </source>
</evidence>
<dbReference type="EMBL" id="FOTC01000001">
    <property type="protein sequence ID" value="SFK79151.1"/>
    <property type="molecule type" value="Genomic_DNA"/>
</dbReference>
<evidence type="ECO:0000313" key="5">
    <source>
        <dbReference type="Proteomes" id="UP000199607"/>
    </source>
</evidence>
<dbReference type="PROSITE" id="PS51186">
    <property type="entry name" value="GNAT"/>
    <property type="match status" value="1"/>
</dbReference>
<protein>
    <submittedName>
        <fullName evidence="4">Acetyltransferase (GNAT) domain-containing protein</fullName>
    </submittedName>
</protein>